<dbReference type="Gene3D" id="2.40.128.130">
    <property type="entry name" value="Autotransporter beta-domain"/>
    <property type="match status" value="1"/>
</dbReference>
<proteinExistence type="predicted"/>
<comment type="caution">
    <text evidence="2">The sequence shown here is derived from an EMBL/GenBank/DDBJ whole genome shotgun (WGS) entry which is preliminary data.</text>
</comment>
<name>A0ABR4WNK1_9FUSO</name>
<dbReference type="RefSeq" id="WP_008793418.1">
    <property type="nucleotide sequence ID" value="NZ_KN173677.1"/>
</dbReference>
<organism evidence="2 3">
    <name type="scientific">Fusobacterium periodonticum 2_1_31</name>
    <dbReference type="NCBI Taxonomy" id="469599"/>
    <lineage>
        <taxon>Bacteria</taxon>
        <taxon>Fusobacteriati</taxon>
        <taxon>Fusobacteriota</taxon>
        <taxon>Fusobacteriia</taxon>
        <taxon>Fusobacteriales</taxon>
        <taxon>Fusobacteriaceae</taxon>
        <taxon>Fusobacterium</taxon>
    </lineage>
</organism>
<keyword evidence="1" id="KW-0732">Signal</keyword>
<dbReference type="SUPFAM" id="SSF103515">
    <property type="entry name" value="Autotransporter"/>
    <property type="match status" value="1"/>
</dbReference>
<dbReference type="Proteomes" id="UP000003301">
    <property type="component" value="Unassembled WGS sequence"/>
</dbReference>
<keyword evidence="3" id="KW-1185">Reference proteome</keyword>
<feature type="chain" id="PRO_5045045591" description="Outer membrane protein beta-barrel domain-containing protein" evidence="1">
    <location>
        <begin position="20"/>
        <end position="268"/>
    </location>
</feature>
<dbReference type="InterPro" id="IPR036709">
    <property type="entry name" value="Autotransporte_beta_dom_sf"/>
</dbReference>
<accession>A0ABR4WNK1</accession>
<evidence type="ECO:0008006" key="4">
    <source>
        <dbReference type="Google" id="ProtNLM"/>
    </source>
</evidence>
<dbReference type="EMBL" id="ACDC03000007">
    <property type="protein sequence ID" value="KGE63462.1"/>
    <property type="molecule type" value="Genomic_DNA"/>
</dbReference>
<evidence type="ECO:0000313" key="2">
    <source>
        <dbReference type="EMBL" id="KGE63462.1"/>
    </source>
</evidence>
<evidence type="ECO:0000313" key="3">
    <source>
        <dbReference type="Proteomes" id="UP000003301"/>
    </source>
</evidence>
<protein>
    <recommendedName>
        <fullName evidence="4">Outer membrane protein beta-barrel domain-containing protein</fullName>
    </recommendedName>
</protein>
<feature type="signal peptide" evidence="1">
    <location>
        <begin position="1"/>
        <end position="19"/>
    </location>
</feature>
<sequence length="268" mass="30678">MKKKLVLLSMLALSVSSFAAKPSLPKSYTVRYTHNFGRIDGFVQIPKGGQFNTTTDRRPTFDELDIKNINYPELFVGAKWDNFGVYYGMKYKSFKGSATLNEDLKTHDIQLRKGDKISSKHLYAFYNLGFSYDFKVNHKFTLTPKIEFSLFQFSYKFSSSGSNNVSNDERKFNAGGVRVGGEANYQFTEDFGLRFDIMTHIPHDSIKSSLDTSLTASYNLYRSGNTEINAIAGIGYDSFKYRDRQKDMQNFMDSKTKPVYKLGVELKF</sequence>
<reference evidence="2" key="1">
    <citation type="submission" date="2013-05" db="EMBL/GenBank/DDBJ databases">
        <title>The Genome Sequence of Fusobacterium sp. 2_1_31.</title>
        <authorList>
            <consortium name="The Broad Institute Genomics Platform"/>
            <person name="Earl A."/>
            <person name="Ward D."/>
            <person name="Feldgarden M."/>
            <person name="Gevers D."/>
            <person name="Ambrose C."/>
            <person name="Strauss J."/>
            <person name="Allen-Vercoe E."/>
            <person name="Walker B."/>
            <person name="Young S."/>
            <person name="Zeng Q."/>
            <person name="Gargeya S."/>
            <person name="Fitzgerald M."/>
            <person name="Haas B."/>
            <person name="Abouelleil A."/>
            <person name="Allen A.W."/>
            <person name="Alvarado L."/>
            <person name="Arachchi H.M."/>
            <person name="Berlin A.M."/>
            <person name="Chapman S.B."/>
            <person name="Gainer-Dewar J."/>
            <person name="Goldberg J."/>
            <person name="Griggs A."/>
            <person name="Gujja S."/>
            <person name="Hansen M."/>
            <person name="Howarth C."/>
            <person name="Imamovic A."/>
            <person name="Ireland A."/>
            <person name="Larimer J."/>
            <person name="McCowan C."/>
            <person name="Murphy C."/>
            <person name="Pearson M."/>
            <person name="Poon T.W."/>
            <person name="Priest M."/>
            <person name="Roberts A."/>
            <person name="Saif S."/>
            <person name="Shea T."/>
            <person name="Sisk P."/>
            <person name="Sykes S."/>
            <person name="Wortman J."/>
            <person name="Nusbaum C."/>
            <person name="Birren B."/>
        </authorList>
    </citation>
    <scope>NUCLEOTIDE SEQUENCE [LARGE SCALE GENOMIC DNA]</scope>
    <source>
        <strain evidence="2">2_1_31</strain>
    </source>
</reference>
<evidence type="ECO:0000256" key="1">
    <source>
        <dbReference type="SAM" id="SignalP"/>
    </source>
</evidence>
<gene>
    <name evidence="2" type="ORF">FSAG_000405</name>
</gene>